<dbReference type="PANTHER" id="PTHR42847:SF8">
    <property type="entry name" value="CONSERVED PROTEIN"/>
    <property type="match status" value="1"/>
</dbReference>
<proteinExistence type="predicted"/>
<keyword evidence="3" id="KW-0560">Oxidoreductase</keyword>
<dbReference type="Proteomes" id="UP000193040">
    <property type="component" value="Unassembled WGS sequence"/>
</dbReference>
<evidence type="ECO:0000259" key="5">
    <source>
        <dbReference type="Pfam" id="PF00296"/>
    </source>
</evidence>
<keyword evidence="4" id="KW-0503">Monooxygenase</keyword>
<dbReference type="PANTHER" id="PTHR42847">
    <property type="entry name" value="ALKANESULFONATE MONOOXYGENASE"/>
    <property type="match status" value="1"/>
</dbReference>
<dbReference type="STRING" id="1784.VC42_02205"/>
<protein>
    <recommendedName>
        <fullName evidence="5">Luciferase-like domain-containing protein</fullName>
    </recommendedName>
</protein>
<dbReference type="Gene3D" id="3.20.20.30">
    <property type="entry name" value="Luciferase-like domain"/>
    <property type="match status" value="1"/>
</dbReference>
<dbReference type="AlphaFoldDB" id="A0A1X0Y1A9"/>
<organism evidence="6 7">
    <name type="scientific">Mycobacterium simiae</name>
    <name type="common">Mycobacterium habana</name>
    <dbReference type="NCBI Taxonomy" id="1784"/>
    <lineage>
        <taxon>Bacteria</taxon>
        <taxon>Bacillati</taxon>
        <taxon>Actinomycetota</taxon>
        <taxon>Actinomycetes</taxon>
        <taxon>Mycobacteriales</taxon>
        <taxon>Mycobacteriaceae</taxon>
        <taxon>Mycobacterium</taxon>
        <taxon>Mycobacterium simiae complex</taxon>
    </lineage>
</organism>
<evidence type="ECO:0000256" key="2">
    <source>
        <dbReference type="ARBA" id="ARBA00022643"/>
    </source>
</evidence>
<reference evidence="6 7" key="1">
    <citation type="submission" date="2017-03" db="EMBL/GenBank/DDBJ databases">
        <title>Genomic insights into Mycobacterium simiae human colonization.</title>
        <authorList>
            <person name="Steffani J.L."/>
            <person name="Brunck M.E."/>
            <person name="Cruz E."/>
            <person name="Montiel R."/>
            <person name="Barona F."/>
        </authorList>
    </citation>
    <scope>NUCLEOTIDE SEQUENCE [LARGE SCALE GENOMIC DNA]</scope>
    <source>
        <strain evidence="6 7">MsiGto</strain>
    </source>
</reference>
<evidence type="ECO:0000313" key="6">
    <source>
        <dbReference type="EMBL" id="ORJ58887.1"/>
    </source>
</evidence>
<evidence type="ECO:0000256" key="3">
    <source>
        <dbReference type="ARBA" id="ARBA00023002"/>
    </source>
</evidence>
<evidence type="ECO:0000256" key="1">
    <source>
        <dbReference type="ARBA" id="ARBA00022630"/>
    </source>
</evidence>
<dbReference type="Pfam" id="PF00296">
    <property type="entry name" value="Bac_luciferase"/>
    <property type="match status" value="1"/>
</dbReference>
<accession>A0A1X0Y1A9</accession>
<keyword evidence="7" id="KW-1185">Reference proteome</keyword>
<dbReference type="GO" id="GO:0046306">
    <property type="term" value="P:alkanesulfonate catabolic process"/>
    <property type="evidence" value="ECO:0007669"/>
    <property type="project" value="TreeGrafter"/>
</dbReference>
<dbReference type="InterPro" id="IPR022480">
    <property type="entry name" value="F420_MSMEG2906"/>
</dbReference>
<comment type="caution">
    <text evidence="6">The sequence shown here is derived from an EMBL/GenBank/DDBJ whole genome shotgun (WGS) entry which is preliminary data.</text>
</comment>
<sequence length="177" mass="20185">MPYRNPDLVADMARTVDHISGGRLILGLGAGWYPQDFIAYGYEYGTVRSRMDQFDEGLQRIEYRLEHLTPKPLRPIPILIGGGGERRTIPAAARHAHIWHSFEPIEAFRRKNELLKRLATEAGRDETAIERAIAWTDAKTADAFVDEGVTLFTTEIHPDDNGYDFSELETMLAWRNQ</sequence>
<dbReference type="InterPro" id="IPR050172">
    <property type="entry name" value="SsuD_RutA_monooxygenase"/>
</dbReference>
<dbReference type="NCBIfam" id="TIGR03856">
    <property type="entry name" value="F420_MSMEG_2906"/>
    <property type="match status" value="1"/>
</dbReference>
<feature type="domain" description="Luciferase-like" evidence="5">
    <location>
        <begin position="2"/>
        <end position="134"/>
    </location>
</feature>
<dbReference type="GO" id="GO:0008726">
    <property type="term" value="F:alkanesulfonate monooxygenase activity"/>
    <property type="evidence" value="ECO:0007669"/>
    <property type="project" value="TreeGrafter"/>
</dbReference>
<dbReference type="EMBL" id="MZZM01000022">
    <property type="protein sequence ID" value="ORJ58887.1"/>
    <property type="molecule type" value="Genomic_DNA"/>
</dbReference>
<evidence type="ECO:0000256" key="4">
    <source>
        <dbReference type="ARBA" id="ARBA00023033"/>
    </source>
</evidence>
<dbReference type="SUPFAM" id="SSF51679">
    <property type="entry name" value="Bacterial luciferase-like"/>
    <property type="match status" value="1"/>
</dbReference>
<name>A0A1X0Y1A9_MYCSI</name>
<dbReference type="InterPro" id="IPR011251">
    <property type="entry name" value="Luciferase-like_dom"/>
</dbReference>
<dbReference type="InterPro" id="IPR036661">
    <property type="entry name" value="Luciferase-like_sf"/>
</dbReference>
<keyword evidence="1" id="KW-0285">Flavoprotein</keyword>
<gene>
    <name evidence="6" type="ORF">B5M45_17255</name>
</gene>
<keyword evidence="2" id="KW-0288">FMN</keyword>
<evidence type="ECO:0000313" key="7">
    <source>
        <dbReference type="Proteomes" id="UP000193040"/>
    </source>
</evidence>